<dbReference type="PANTHER" id="PTHR21485:SF3">
    <property type="entry name" value="N-ACYLNEURAMINATE CYTIDYLYLTRANSFERASE"/>
    <property type="match status" value="1"/>
</dbReference>
<dbReference type="InterPro" id="IPR010023">
    <property type="entry name" value="KdsC_fam"/>
</dbReference>
<feature type="binding site" evidence="7">
    <location>
        <position position="21"/>
    </location>
    <ligand>
        <name>Mg(2+)</name>
        <dbReference type="ChEBI" id="CHEBI:18420"/>
    </ligand>
</feature>
<keyword evidence="5" id="KW-0378">Hydrolase</keyword>
<evidence type="ECO:0000256" key="2">
    <source>
        <dbReference type="ARBA" id="ARBA00005893"/>
    </source>
</evidence>
<dbReference type="GO" id="GO:0008781">
    <property type="term" value="F:N-acylneuraminate cytidylyltransferase activity"/>
    <property type="evidence" value="ECO:0007669"/>
    <property type="project" value="TreeGrafter"/>
</dbReference>
<dbReference type="InterPro" id="IPR050793">
    <property type="entry name" value="CMP-NeuNAc_synthase"/>
</dbReference>
<organism evidence="8 9">
    <name type="scientific">Sandaracinus amylolyticus</name>
    <dbReference type="NCBI Taxonomy" id="927083"/>
    <lineage>
        <taxon>Bacteria</taxon>
        <taxon>Pseudomonadati</taxon>
        <taxon>Myxococcota</taxon>
        <taxon>Polyangia</taxon>
        <taxon>Polyangiales</taxon>
        <taxon>Sandaracinaceae</taxon>
        <taxon>Sandaracinus</taxon>
    </lineage>
</organism>
<dbReference type="CDD" id="cd01630">
    <property type="entry name" value="HAD_KDO-like"/>
    <property type="match status" value="1"/>
</dbReference>
<dbReference type="PANTHER" id="PTHR21485">
    <property type="entry name" value="HAD SUPERFAMILY MEMBERS CMAS AND KDSC"/>
    <property type="match status" value="1"/>
</dbReference>
<dbReference type="SUPFAM" id="SSF56784">
    <property type="entry name" value="HAD-like"/>
    <property type="match status" value="1"/>
</dbReference>
<comment type="subunit">
    <text evidence="3">Homotetramer.</text>
</comment>
<evidence type="ECO:0000256" key="4">
    <source>
        <dbReference type="ARBA" id="ARBA00022723"/>
    </source>
</evidence>
<dbReference type="KEGG" id="samy:DB32_006808"/>
<dbReference type="GO" id="GO:0046872">
    <property type="term" value="F:metal ion binding"/>
    <property type="evidence" value="ECO:0007669"/>
    <property type="project" value="UniProtKB-KW"/>
</dbReference>
<dbReference type="SFLD" id="SFLDS00003">
    <property type="entry name" value="Haloacid_Dehalogenase"/>
    <property type="match status" value="1"/>
</dbReference>
<dbReference type="OrthoDB" id="9805604at2"/>
<keyword evidence="6 7" id="KW-0460">Magnesium</keyword>
<dbReference type="STRING" id="927083.DB32_006808"/>
<dbReference type="PIRSF" id="PIRSF006118">
    <property type="entry name" value="KDO8-P_Ptase"/>
    <property type="match status" value="1"/>
</dbReference>
<dbReference type="Pfam" id="PF08282">
    <property type="entry name" value="Hydrolase_3"/>
    <property type="match status" value="1"/>
</dbReference>
<sequence length="179" mass="18868">MTLDGVALREKLAAVRALALDVDGVLTDGSLTYGADGEVLKTFHVRDGMGMRLVQNEGIAVAVITAKRSPMLVRRLADLKVAHLLDGREDKGVAIAELAATLGVPLASIAFVGDDVLDLPAMRAAGVGIAVADAHPLVREAAAWVTRERGGRGAVREVCDALLDARGRLRAACEELLRR</sequence>
<feature type="binding site" evidence="7">
    <location>
        <position position="23"/>
    </location>
    <ligand>
        <name>substrate</name>
    </ligand>
</feature>
<dbReference type="SFLD" id="SFLDG01138">
    <property type="entry name" value="C1.6.2:_Deoxy-d-mannose-octulo"/>
    <property type="match status" value="1"/>
</dbReference>
<feature type="binding site" evidence="7">
    <location>
        <position position="114"/>
    </location>
    <ligand>
        <name>Mg(2+)</name>
        <dbReference type="ChEBI" id="CHEBI:18420"/>
    </ligand>
</feature>
<evidence type="ECO:0000313" key="8">
    <source>
        <dbReference type="EMBL" id="AKF09659.1"/>
    </source>
</evidence>
<dbReference type="Gene3D" id="3.40.50.1000">
    <property type="entry name" value="HAD superfamily/HAD-like"/>
    <property type="match status" value="1"/>
</dbReference>
<dbReference type="InterPro" id="IPR023214">
    <property type="entry name" value="HAD_sf"/>
</dbReference>
<accession>A0A0F6SH16</accession>
<dbReference type="FunFam" id="3.40.50.1000:FF:000029">
    <property type="entry name" value="3-deoxy-D-manno-octulosonate 8-phosphate phosphatase KdsC"/>
    <property type="match status" value="1"/>
</dbReference>
<reference evidence="8 9" key="1">
    <citation type="submission" date="2015-03" db="EMBL/GenBank/DDBJ databases">
        <title>Genome assembly of Sandaracinus amylolyticus DSM 53668.</title>
        <authorList>
            <person name="Sharma G."/>
            <person name="Subramanian S."/>
        </authorList>
    </citation>
    <scope>NUCLEOTIDE SEQUENCE [LARGE SCALE GENOMIC DNA]</scope>
    <source>
        <strain evidence="8 9">DSM 53668</strain>
    </source>
</reference>
<dbReference type="RefSeq" id="WP_053236690.1">
    <property type="nucleotide sequence ID" value="NZ_CP011125.1"/>
</dbReference>
<dbReference type="Proteomes" id="UP000034883">
    <property type="component" value="Chromosome"/>
</dbReference>
<evidence type="ECO:0000256" key="7">
    <source>
        <dbReference type="PIRSR" id="PIRSR006118-2"/>
    </source>
</evidence>
<dbReference type="InterPro" id="IPR036412">
    <property type="entry name" value="HAD-like_sf"/>
</dbReference>
<dbReference type="AlphaFoldDB" id="A0A0F6SH16"/>
<evidence type="ECO:0000256" key="1">
    <source>
        <dbReference type="ARBA" id="ARBA00001946"/>
    </source>
</evidence>
<dbReference type="NCBIfam" id="TIGR01670">
    <property type="entry name" value="KdsC-phosphatas"/>
    <property type="match status" value="1"/>
</dbReference>
<comment type="cofactor">
    <cofactor evidence="1 7">
        <name>Mg(2+)</name>
        <dbReference type="ChEBI" id="CHEBI:18420"/>
    </cofactor>
</comment>
<evidence type="ECO:0000256" key="3">
    <source>
        <dbReference type="ARBA" id="ARBA00011881"/>
    </source>
</evidence>
<proteinExistence type="inferred from homology"/>
<evidence type="ECO:0000256" key="6">
    <source>
        <dbReference type="ARBA" id="ARBA00022842"/>
    </source>
</evidence>
<dbReference type="SFLD" id="SFLDG01136">
    <property type="entry name" value="C1.6:_Phosphoserine_Phosphatas"/>
    <property type="match status" value="1"/>
</dbReference>
<keyword evidence="4 7" id="KW-0479">Metal-binding</keyword>
<protein>
    <submittedName>
        <fullName evidence="8">3-deoxy-D-manno-octulosonate 8-phosphate phosphatase</fullName>
    </submittedName>
</protein>
<name>A0A0F6SH16_9BACT</name>
<dbReference type="EMBL" id="CP011125">
    <property type="protein sequence ID" value="AKF09659.1"/>
    <property type="molecule type" value="Genomic_DNA"/>
</dbReference>
<evidence type="ECO:0000256" key="5">
    <source>
        <dbReference type="ARBA" id="ARBA00022801"/>
    </source>
</evidence>
<comment type="similarity">
    <text evidence="2">Belongs to the KdsC family.</text>
</comment>
<dbReference type="GO" id="GO:0016788">
    <property type="term" value="F:hydrolase activity, acting on ester bonds"/>
    <property type="evidence" value="ECO:0007669"/>
    <property type="project" value="InterPro"/>
</dbReference>
<evidence type="ECO:0000313" key="9">
    <source>
        <dbReference type="Proteomes" id="UP000034883"/>
    </source>
</evidence>
<gene>
    <name evidence="8" type="ORF">DB32_006808</name>
</gene>
<keyword evidence="9" id="KW-1185">Reference proteome</keyword>